<reference evidence="1 2" key="1">
    <citation type="submission" date="2019-03" db="EMBL/GenBank/DDBJ databases">
        <title>Comparative genomic analyses of the sweetpotato soil rot pathogen, Streptomyces ipomoeae.</title>
        <authorList>
            <person name="Ruschel Soares N."/>
            <person name="Badger J.H."/>
            <person name="Huguet-Tapia J.C."/>
            <person name="Clark C.A."/>
            <person name="Pettis G.S."/>
        </authorList>
    </citation>
    <scope>NUCLEOTIDE SEQUENCE [LARGE SCALE GENOMIC DNA]</scope>
    <source>
        <strain evidence="1 2">88-35</strain>
    </source>
</reference>
<sequence>MFDENDTVLDTPIEDGPDPGEFIRAAMRWHFDPRTGSPFWLARAKTLDFDPLTDVKGVDDLALFPNVCDELRDVRVEDLVPRGYGENPEICGIFESGGTTGQPKRVVLLRDWFLKSQGWLSSTLDAHGVPRGANWLMMFPTGPHMGGYAYARLAKDRGGHLFSIDMDPRWVKQLISSGRTDDARAYAGHLLEQARYVLRSQDVGVLAITPPVLERLAVDDELTELVRNKVKAIVWAGAHMDASTRDLLGSEVFPGLALVGFFGSTMMLHSCGQRFTEDVGECVFDPPAPFITFRVVDPDSGKQVDHGARGRVVVNHASRSFLLPNNLDRDEATRVPGPRGQVGDSLADVTPVQVFDGEAVIEGVY</sequence>
<dbReference type="InterPro" id="IPR042099">
    <property type="entry name" value="ANL_N_sf"/>
</dbReference>
<dbReference type="Gene3D" id="3.40.50.12780">
    <property type="entry name" value="N-terminal domain of ligase-like"/>
    <property type="match status" value="1"/>
</dbReference>
<dbReference type="AlphaFoldDB" id="A0AAE9B295"/>
<accession>A0AAE9B295</accession>
<dbReference type="EMBL" id="SPAZ01000048">
    <property type="protein sequence ID" value="TQE38206.1"/>
    <property type="molecule type" value="Genomic_DNA"/>
</dbReference>
<dbReference type="RefSeq" id="WP_141580992.1">
    <property type="nucleotide sequence ID" value="NZ_SPAZ01000048.1"/>
</dbReference>
<organism evidence="1 2">
    <name type="scientific">Streptomyces ipomoeae</name>
    <dbReference type="NCBI Taxonomy" id="103232"/>
    <lineage>
        <taxon>Bacteria</taxon>
        <taxon>Bacillati</taxon>
        <taxon>Actinomycetota</taxon>
        <taxon>Actinomycetes</taxon>
        <taxon>Kitasatosporales</taxon>
        <taxon>Streptomycetaceae</taxon>
        <taxon>Streptomyces</taxon>
    </lineage>
</organism>
<gene>
    <name evidence="1" type="ORF">Sipo8835_05700</name>
</gene>
<name>A0AAE9B295_9ACTN</name>
<evidence type="ECO:0000313" key="2">
    <source>
        <dbReference type="Proteomes" id="UP000318720"/>
    </source>
</evidence>
<protein>
    <submittedName>
        <fullName evidence="1">Phenazine antibiotic biosynthesis protein</fullName>
    </submittedName>
</protein>
<dbReference type="Proteomes" id="UP000318720">
    <property type="component" value="Unassembled WGS sequence"/>
</dbReference>
<proteinExistence type="predicted"/>
<comment type="caution">
    <text evidence="1">The sequence shown here is derived from an EMBL/GenBank/DDBJ whole genome shotgun (WGS) entry which is preliminary data.</text>
</comment>
<dbReference type="SUPFAM" id="SSF56801">
    <property type="entry name" value="Acetyl-CoA synthetase-like"/>
    <property type="match status" value="1"/>
</dbReference>
<evidence type="ECO:0000313" key="1">
    <source>
        <dbReference type="EMBL" id="TQE38206.1"/>
    </source>
</evidence>